<comment type="catalytic activity">
    <reaction evidence="12">
        <text>L-tyrosyl-[glycogenin] + UDP-alpha-D-glucose = alpha-D-glucosyl-L-tyrosyl-[glycogenin] + UDP + H(+)</text>
        <dbReference type="Rhea" id="RHEA:23360"/>
        <dbReference type="Rhea" id="RHEA-COMP:14604"/>
        <dbReference type="Rhea" id="RHEA-COMP:14605"/>
        <dbReference type="ChEBI" id="CHEBI:15378"/>
        <dbReference type="ChEBI" id="CHEBI:46858"/>
        <dbReference type="ChEBI" id="CHEBI:58223"/>
        <dbReference type="ChEBI" id="CHEBI:58885"/>
        <dbReference type="ChEBI" id="CHEBI:140573"/>
        <dbReference type="EC" id="2.4.1.186"/>
    </reaction>
</comment>
<keyword evidence="4" id="KW-0808">Transferase</keyword>
<keyword evidence="7" id="KW-0325">Glycoprotein</keyword>
<dbReference type="Proteomes" id="UP000694255">
    <property type="component" value="Unassembled WGS sequence"/>
</dbReference>
<evidence type="ECO:0000256" key="5">
    <source>
        <dbReference type="ARBA" id="ARBA00022723"/>
    </source>
</evidence>
<evidence type="ECO:0000256" key="11">
    <source>
        <dbReference type="ARBA" id="ARBA00050886"/>
    </source>
</evidence>
<gene>
    <name evidence="15" type="ORF">J8A68_000775</name>
</gene>
<accession>A0A8J5R6G1</accession>
<dbReference type="AlphaFoldDB" id="A0A8J5R6G1"/>
<evidence type="ECO:0000256" key="8">
    <source>
        <dbReference type="ARBA" id="ARBA00023211"/>
    </source>
</evidence>
<evidence type="ECO:0000256" key="1">
    <source>
        <dbReference type="ARBA" id="ARBA00001936"/>
    </source>
</evidence>
<organism evidence="15 16">
    <name type="scientific">[Candida] subhashii</name>
    <dbReference type="NCBI Taxonomy" id="561895"/>
    <lineage>
        <taxon>Eukaryota</taxon>
        <taxon>Fungi</taxon>
        <taxon>Dikarya</taxon>
        <taxon>Ascomycota</taxon>
        <taxon>Saccharomycotina</taxon>
        <taxon>Pichiomycetes</taxon>
        <taxon>Debaryomycetaceae</taxon>
        <taxon>Spathaspora</taxon>
    </lineage>
</organism>
<dbReference type="Pfam" id="PF01501">
    <property type="entry name" value="Glyco_transf_8"/>
    <property type="match status" value="1"/>
</dbReference>
<evidence type="ECO:0000256" key="10">
    <source>
        <dbReference type="ARBA" id="ARBA00038934"/>
    </source>
</evidence>
<comment type="cofactor">
    <cofactor evidence="1">
        <name>Mn(2+)</name>
        <dbReference type="ChEBI" id="CHEBI:29035"/>
    </cofactor>
</comment>
<evidence type="ECO:0000256" key="9">
    <source>
        <dbReference type="ARBA" id="ARBA00038162"/>
    </source>
</evidence>
<feature type="region of interest" description="Disordered" evidence="14">
    <location>
        <begin position="312"/>
        <end position="379"/>
    </location>
</feature>
<evidence type="ECO:0000256" key="6">
    <source>
        <dbReference type="ARBA" id="ARBA00023056"/>
    </source>
</evidence>
<comment type="subcellular location">
    <subcellularLocation>
        <location evidence="2">Cytoplasm</location>
    </subcellularLocation>
</comment>
<dbReference type="InterPro" id="IPR050587">
    <property type="entry name" value="GNT1/Glycosyltrans_8"/>
</dbReference>
<keyword evidence="16" id="KW-1185">Reference proteome</keyword>
<dbReference type="GO" id="GO:0008466">
    <property type="term" value="F:glycogenin glucosyltransferase activity"/>
    <property type="evidence" value="ECO:0007669"/>
    <property type="project" value="UniProtKB-EC"/>
</dbReference>
<dbReference type="OrthoDB" id="2014201at2759"/>
<comment type="caution">
    <text evidence="15">The sequence shown here is derived from an EMBL/GenBank/DDBJ whole genome shotgun (WGS) entry which is preliminary data.</text>
</comment>
<keyword evidence="3" id="KW-0963">Cytoplasm</keyword>
<keyword evidence="8" id="KW-0464">Manganese</keyword>
<evidence type="ECO:0000256" key="4">
    <source>
        <dbReference type="ARBA" id="ARBA00022679"/>
    </source>
</evidence>
<sequence length="405" mass="46287">MTSAYVTLLTGQGYLPGVLTLGKKLKELGTKHKLVILLDSSSIPQDSQDLINEVYDEIISIDNDVIVAPLGKLKEKLDRSELSVTFSKILLWNLTQFEQLVYLDADVLPLQNLDEIFEQFEINSNQIAASPDSGWPDIFNSGVFKLRPNTETFNSLVEFSNSEENTFDGADQGLLNEFFANGNNWIRLPYLFNVTPNYRNDYQYLPAFHRFFNDIRILHYIGAVKPWHYEDILSSDLANFHQYWWDDFNKFFGNDAHLKYKLLNLPRGEASNLKFAKNKNLWDVSKLIGGPQEDQTEHSPLFPWEHREEKREATRVFHPTTPPDVEDAEATEQQVEEGLAKDIETVKLSEEAGSSSSSTKAAPLSQNYGFEKPADKSFNPDRSLAEVAKLPFRFFSKAKAKKEDK</sequence>
<dbReference type="GeneID" id="73467576"/>
<proteinExistence type="inferred from homology"/>
<evidence type="ECO:0000256" key="12">
    <source>
        <dbReference type="ARBA" id="ARBA00052293"/>
    </source>
</evidence>
<dbReference type="GO" id="GO:0005737">
    <property type="term" value="C:cytoplasm"/>
    <property type="evidence" value="ECO:0007669"/>
    <property type="project" value="UniProtKB-SubCell"/>
</dbReference>
<comment type="catalytic activity">
    <reaction evidence="11">
        <text>[1,4-alpha-D-glucosyl](n)-L-tyrosyl-[glycogenin] + UDP-alpha-D-glucose = [1,4-alpha-D-glucosyl](n+1)-L-tyrosyl-[glycogenin] + UDP + H(+)</text>
        <dbReference type="Rhea" id="RHEA:56560"/>
        <dbReference type="Rhea" id="RHEA-COMP:14606"/>
        <dbReference type="Rhea" id="RHEA-COMP:14607"/>
        <dbReference type="ChEBI" id="CHEBI:15378"/>
        <dbReference type="ChEBI" id="CHEBI:58223"/>
        <dbReference type="ChEBI" id="CHEBI:58885"/>
        <dbReference type="ChEBI" id="CHEBI:140574"/>
        <dbReference type="EC" id="2.4.1.186"/>
    </reaction>
</comment>
<name>A0A8J5R6G1_9ASCO</name>
<comment type="similarity">
    <text evidence="9">Belongs to the glycosyltransferase 8 family. Glycogenin subfamily.</text>
</comment>
<dbReference type="GO" id="GO:0046872">
    <property type="term" value="F:metal ion binding"/>
    <property type="evidence" value="ECO:0007669"/>
    <property type="project" value="UniProtKB-KW"/>
</dbReference>
<dbReference type="FunFam" id="3.90.550.10:FF:000092">
    <property type="entry name" value="Glycogenin 2"/>
    <property type="match status" value="1"/>
</dbReference>
<comment type="function">
    <text evidence="13">Self-glucosylating initiator of glycogen synthesis. It catalyzes the formation of a short alpha (1,4)-glucosyl chain covalently attached via a glucose 1-O-tyrosyl linkage to internal tyrosine residues and these chains act as primers for the elongation reaction catalyzed by glycogen synthase.</text>
</comment>
<keyword evidence="6" id="KW-0320">Glycogen biosynthesis</keyword>
<dbReference type="RefSeq" id="XP_049265987.1">
    <property type="nucleotide sequence ID" value="XM_049410485.1"/>
</dbReference>
<evidence type="ECO:0000256" key="14">
    <source>
        <dbReference type="SAM" id="MobiDB-lite"/>
    </source>
</evidence>
<dbReference type="EC" id="2.4.1.186" evidence="10"/>
<evidence type="ECO:0000256" key="2">
    <source>
        <dbReference type="ARBA" id="ARBA00004496"/>
    </source>
</evidence>
<feature type="compositionally biased region" description="Basic and acidic residues" evidence="14">
    <location>
        <begin position="338"/>
        <end position="350"/>
    </location>
</feature>
<dbReference type="PANTHER" id="PTHR11183">
    <property type="entry name" value="GLYCOGENIN SUBFAMILY MEMBER"/>
    <property type="match status" value="1"/>
</dbReference>
<keyword evidence="5" id="KW-0479">Metal-binding</keyword>
<dbReference type="CDD" id="cd02537">
    <property type="entry name" value="GT8_Glycogenin"/>
    <property type="match status" value="1"/>
</dbReference>
<dbReference type="GO" id="GO:0005978">
    <property type="term" value="P:glycogen biosynthetic process"/>
    <property type="evidence" value="ECO:0007669"/>
    <property type="project" value="UniProtKB-KW"/>
</dbReference>
<evidence type="ECO:0000313" key="16">
    <source>
        <dbReference type="Proteomes" id="UP000694255"/>
    </source>
</evidence>
<dbReference type="EMBL" id="JAGSYN010000047">
    <property type="protein sequence ID" value="KAG7665755.1"/>
    <property type="molecule type" value="Genomic_DNA"/>
</dbReference>
<protein>
    <recommendedName>
        <fullName evidence="10">glycogenin glucosyltransferase</fullName>
        <ecNumber evidence="10">2.4.1.186</ecNumber>
    </recommendedName>
</protein>
<reference evidence="15 16" key="1">
    <citation type="journal article" date="2021" name="DNA Res.">
        <title>Genome analysis of Candida subhashii reveals its hybrid nature and dual mitochondrial genome conformations.</title>
        <authorList>
            <person name="Mixao V."/>
            <person name="Hegedusova E."/>
            <person name="Saus E."/>
            <person name="Pryszcz L.P."/>
            <person name="Cillingova A."/>
            <person name="Nosek J."/>
            <person name="Gabaldon T."/>
        </authorList>
    </citation>
    <scope>NUCLEOTIDE SEQUENCE [LARGE SCALE GENOMIC DNA]</scope>
    <source>
        <strain evidence="15 16">CBS 10753</strain>
    </source>
</reference>
<dbReference type="InterPro" id="IPR002495">
    <property type="entry name" value="Glyco_trans_8"/>
</dbReference>
<evidence type="ECO:0000256" key="13">
    <source>
        <dbReference type="ARBA" id="ARBA00057883"/>
    </source>
</evidence>
<evidence type="ECO:0000313" key="15">
    <source>
        <dbReference type="EMBL" id="KAG7665755.1"/>
    </source>
</evidence>
<evidence type="ECO:0000256" key="7">
    <source>
        <dbReference type="ARBA" id="ARBA00023180"/>
    </source>
</evidence>
<evidence type="ECO:0000256" key="3">
    <source>
        <dbReference type="ARBA" id="ARBA00022490"/>
    </source>
</evidence>